<dbReference type="GO" id="GO:0009319">
    <property type="term" value="C:cytochrome o ubiquinol oxidase complex"/>
    <property type="evidence" value="ECO:0007669"/>
    <property type="project" value="TreeGrafter"/>
</dbReference>
<keyword evidence="7 17" id="KW-0812">Transmembrane</keyword>
<evidence type="ECO:0000256" key="9">
    <source>
        <dbReference type="ARBA" id="ARBA00022989"/>
    </source>
</evidence>
<dbReference type="AlphaFoldDB" id="A0A7V8FMX3"/>
<evidence type="ECO:0000256" key="4">
    <source>
        <dbReference type="ARBA" id="ARBA00014689"/>
    </source>
</evidence>
<dbReference type="PANTHER" id="PTHR36835">
    <property type="entry name" value="CYTOCHROME BO(3) UBIQUINOL OXIDASE SUBUNIT 4"/>
    <property type="match status" value="1"/>
</dbReference>
<evidence type="ECO:0000256" key="8">
    <source>
        <dbReference type="ARBA" id="ARBA00022982"/>
    </source>
</evidence>
<dbReference type="InterPro" id="IPR014210">
    <property type="entry name" value="Cyt_o_ubiqinol_oxidase_su4"/>
</dbReference>
<dbReference type="NCBIfam" id="TIGR02847">
    <property type="entry name" value="CyoD"/>
    <property type="match status" value="1"/>
</dbReference>
<evidence type="ECO:0000256" key="13">
    <source>
        <dbReference type="ARBA" id="ARBA00030071"/>
    </source>
</evidence>
<dbReference type="GO" id="GO:0019646">
    <property type="term" value="P:aerobic electron transport chain"/>
    <property type="evidence" value="ECO:0007669"/>
    <property type="project" value="TreeGrafter"/>
</dbReference>
<name>A0A7V8FMX3_9BURK</name>
<protein>
    <recommendedName>
        <fullName evidence="4">Cytochrome bo(3) ubiquinol oxidase subunit 4</fullName>
    </recommendedName>
    <alternativeName>
        <fullName evidence="16">Cytochrome o ubiquinol oxidase subunit 4</fullName>
    </alternativeName>
    <alternativeName>
        <fullName evidence="13">Oxidase bo(3) subunit 4</fullName>
    </alternativeName>
    <alternativeName>
        <fullName evidence="14">Ubiquinol oxidase polypeptide IV</fullName>
    </alternativeName>
    <alternativeName>
        <fullName evidence="15">Ubiquinol oxidase subunit 4</fullName>
    </alternativeName>
</protein>
<keyword evidence="5" id="KW-0813">Transport</keyword>
<feature type="transmembrane region" description="Helical" evidence="17">
    <location>
        <begin position="82"/>
        <end position="103"/>
    </location>
</feature>
<dbReference type="Pfam" id="PF03626">
    <property type="entry name" value="COX4_pro"/>
    <property type="match status" value="1"/>
</dbReference>
<dbReference type="GO" id="GO:0015990">
    <property type="term" value="P:electron transport coupled proton transport"/>
    <property type="evidence" value="ECO:0007669"/>
    <property type="project" value="InterPro"/>
</dbReference>
<evidence type="ECO:0000313" key="18">
    <source>
        <dbReference type="EMBL" id="KAF1020444.1"/>
    </source>
</evidence>
<dbReference type="PANTHER" id="PTHR36835:SF1">
    <property type="entry name" value="CYTOCHROME BO(3) UBIQUINOL OXIDASE SUBUNIT 4"/>
    <property type="match status" value="1"/>
</dbReference>
<accession>A0A7V8FMX3</accession>
<evidence type="ECO:0000256" key="17">
    <source>
        <dbReference type="SAM" id="Phobius"/>
    </source>
</evidence>
<comment type="subunit">
    <text evidence="3">Heterooctamer of two A chains, two B chains, two C chains and two D chains.</text>
</comment>
<dbReference type="Proteomes" id="UP000461670">
    <property type="component" value="Unassembled WGS sequence"/>
</dbReference>
<evidence type="ECO:0000256" key="16">
    <source>
        <dbReference type="ARBA" id="ARBA00032185"/>
    </source>
</evidence>
<comment type="subcellular location">
    <subcellularLocation>
        <location evidence="1">Cell membrane</location>
        <topology evidence="1">Multi-pass membrane protein</topology>
    </subcellularLocation>
</comment>
<feature type="transmembrane region" description="Helical" evidence="17">
    <location>
        <begin position="21"/>
        <end position="39"/>
    </location>
</feature>
<comment type="function">
    <text evidence="12">Cytochrome bo(3) ubiquinol terminal oxidase is the component of the aerobic respiratory chain of E.coli that predominates when cells are grown at high aeration. Has proton pump activity across the membrane in addition to electron transfer, pumping 2 protons/electron.</text>
</comment>
<comment type="similarity">
    <text evidence="2">Belongs to the cytochrome c oxidase bacterial subunit 4 family.</text>
</comment>
<gene>
    <name evidence="18" type="primary">cyoD</name>
    <name evidence="18" type="ORF">GAK30_02486</name>
</gene>
<keyword evidence="10" id="KW-0560">Oxidoreductase</keyword>
<evidence type="ECO:0000256" key="2">
    <source>
        <dbReference type="ARBA" id="ARBA00008079"/>
    </source>
</evidence>
<evidence type="ECO:0000256" key="3">
    <source>
        <dbReference type="ARBA" id="ARBA00011700"/>
    </source>
</evidence>
<evidence type="ECO:0000256" key="11">
    <source>
        <dbReference type="ARBA" id="ARBA00023136"/>
    </source>
</evidence>
<evidence type="ECO:0000256" key="6">
    <source>
        <dbReference type="ARBA" id="ARBA00022475"/>
    </source>
</evidence>
<evidence type="ECO:0000256" key="10">
    <source>
        <dbReference type="ARBA" id="ARBA00023002"/>
    </source>
</evidence>
<dbReference type="GO" id="GO:0015078">
    <property type="term" value="F:proton transmembrane transporter activity"/>
    <property type="evidence" value="ECO:0007669"/>
    <property type="project" value="TreeGrafter"/>
</dbReference>
<keyword evidence="6" id="KW-1003">Cell membrane</keyword>
<evidence type="ECO:0000256" key="12">
    <source>
        <dbReference type="ARBA" id="ARBA00025694"/>
    </source>
</evidence>
<evidence type="ECO:0000256" key="7">
    <source>
        <dbReference type="ARBA" id="ARBA00022692"/>
    </source>
</evidence>
<dbReference type="EMBL" id="WNDQ01000035">
    <property type="protein sequence ID" value="KAF1020444.1"/>
    <property type="molecule type" value="Genomic_DNA"/>
</dbReference>
<evidence type="ECO:0000313" key="19">
    <source>
        <dbReference type="Proteomes" id="UP000461670"/>
    </source>
</evidence>
<evidence type="ECO:0000256" key="15">
    <source>
        <dbReference type="ARBA" id="ARBA00031887"/>
    </source>
</evidence>
<dbReference type="GO" id="GO:0009486">
    <property type="term" value="F:cytochrome bo3 ubiquinol oxidase activity"/>
    <property type="evidence" value="ECO:0007669"/>
    <property type="project" value="InterPro"/>
</dbReference>
<sequence length="112" mass="12282">MTAHAHHETGAGGSSHGTVKSYIVGFIISAVLTIIPFWLVMEGVLPHGTTIIAIMVLAAIQVVVQLVFFLHMDRSSEQRWNILSFVFTAMVLIIVIGGSVWVMHNMNANMLH</sequence>
<dbReference type="InterPro" id="IPR050968">
    <property type="entry name" value="Cytochrome_c_oxidase_bac_sub4"/>
</dbReference>
<evidence type="ECO:0000256" key="1">
    <source>
        <dbReference type="ARBA" id="ARBA00004651"/>
    </source>
</evidence>
<dbReference type="InterPro" id="IPR005171">
    <property type="entry name" value="Cyt_c_oxidase_su4_prok"/>
</dbReference>
<comment type="caution">
    <text evidence="18">The sequence shown here is derived from an EMBL/GenBank/DDBJ whole genome shotgun (WGS) entry which is preliminary data.</text>
</comment>
<keyword evidence="9 17" id="KW-1133">Transmembrane helix</keyword>
<evidence type="ECO:0000256" key="5">
    <source>
        <dbReference type="ARBA" id="ARBA00022448"/>
    </source>
</evidence>
<keyword evidence="8" id="KW-0249">Electron transport</keyword>
<organism evidence="18 19">
    <name type="scientific">Paracidovorax wautersii</name>
    <dbReference type="NCBI Taxonomy" id="1177982"/>
    <lineage>
        <taxon>Bacteria</taxon>
        <taxon>Pseudomonadati</taxon>
        <taxon>Pseudomonadota</taxon>
        <taxon>Betaproteobacteria</taxon>
        <taxon>Burkholderiales</taxon>
        <taxon>Comamonadaceae</taxon>
        <taxon>Paracidovorax</taxon>
    </lineage>
</organism>
<proteinExistence type="inferred from homology"/>
<dbReference type="GO" id="GO:0005886">
    <property type="term" value="C:plasma membrane"/>
    <property type="evidence" value="ECO:0007669"/>
    <property type="project" value="UniProtKB-SubCell"/>
</dbReference>
<feature type="transmembrane region" description="Helical" evidence="17">
    <location>
        <begin position="51"/>
        <end position="70"/>
    </location>
</feature>
<keyword evidence="11 17" id="KW-0472">Membrane</keyword>
<evidence type="ECO:0000256" key="14">
    <source>
        <dbReference type="ARBA" id="ARBA00030211"/>
    </source>
</evidence>
<reference evidence="19" key="1">
    <citation type="journal article" date="2020" name="MBio">
        <title>Horizontal gene transfer to a defensive symbiont with a reduced genome amongst a multipartite beetle microbiome.</title>
        <authorList>
            <person name="Waterworth S.C."/>
            <person name="Florez L.V."/>
            <person name="Rees E.R."/>
            <person name="Hertweck C."/>
            <person name="Kaltenpoth M."/>
            <person name="Kwan J.C."/>
        </authorList>
    </citation>
    <scope>NUCLEOTIDE SEQUENCE [LARGE SCALE GENOMIC DNA]</scope>
</reference>